<feature type="domain" description="Gamma-glutamylcyclotransferase AIG2-like" evidence="6">
    <location>
        <begin position="13"/>
        <end position="131"/>
    </location>
</feature>
<dbReference type="GO" id="GO:0005829">
    <property type="term" value="C:cytosol"/>
    <property type="evidence" value="ECO:0007669"/>
    <property type="project" value="TreeGrafter"/>
</dbReference>
<dbReference type="CDD" id="cd06661">
    <property type="entry name" value="GGCT_like"/>
    <property type="match status" value="1"/>
</dbReference>
<evidence type="ECO:0000256" key="4">
    <source>
        <dbReference type="PIRSR" id="PIRSR639126-1"/>
    </source>
</evidence>
<dbReference type="GO" id="GO:0016746">
    <property type="term" value="F:acyltransferase activity"/>
    <property type="evidence" value="ECO:0007669"/>
    <property type="project" value="UniProtKB-KW"/>
</dbReference>
<name>A0AAD8NW94_TARER</name>
<feature type="active site" description="Proton acceptor" evidence="4">
    <location>
        <position position="92"/>
    </location>
</feature>
<keyword evidence="3" id="KW-0808">Transferase</keyword>
<dbReference type="InterPro" id="IPR013024">
    <property type="entry name" value="GGCT-like"/>
</dbReference>
<evidence type="ECO:0000256" key="2">
    <source>
        <dbReference type="ARBA" id="ARBA00008861"/>
    </source>
</evidence>
<evidence type="ECO:0000313" key="7">
    <source>
        <dbReference type="EMBL" id="KAK1430695.1"/>
    </source>
</evidence>
<evidence type="ECO:0000313" key="8">
    <source>
        <dbReference type="Proteomes" id="UP001229421"/>
    </source>
</evidence>
<reference evidence="7" key="1">
    <citation type="journal article" date="2023" name="bioRxiv">
        <title>Improved chromosome-level genome assembly for marigold (Tagetes erecta).</title>
        <authorList>
            <person name="Jiang F."/>
            <person name="Yuan L."/>
            <person name="Wang S."/>
            <person name="Wang H."/>
            <person name="Xu D."/>
            <person name="Wang A."/>
            <person name="Fan W."/>
        </authorList>
    </citation>
    <scope>NUCLEOTIDE SEQUENCE</scope>
    <source>
        <strain evidence="7">WSJ</strain>
        <tissue evidence="7">Leaf</tissue>
    </source>
</reference>
<dbReference type="AlphaFoldDB" id="A0AAD8NW94"/>
<evidence type="ECO:0000256" key="1">
    <source>
        <dbReference type="ARBA" id="ARBA00002782"/>
    </source>
</evidence>
<dbReference type="SUPFAM" id="SSF110857">
    <property type="entry name" value="Gamma-glutamyl cyclotransferase-like"/>
    <property type="match status" value="1"/>
</dbReference>
<comment type="caution">
    <text evidence="7">The sequence shown here is derived from an EMBL/GenBank/DDBJ whole genome shotgun (WGS) entry which is preliminary data.</text>
</comment>
<comment type="similarity">
    <text evidence="2 5">Belongs to the gamma-glutamylcyclotransferase family.</text>
</comment>
<dbReference type="EMBL" id="JAUHHV010000003">
    <property type="protein sequence ID" value="KAK1430695.1"/>
    <property type="molecule type" value="Genomic_DNA"/>
</dbReference>
<dbReference type="InterPro" id="IPR039126">
    <property type="entry name" value="GGACT"/>
</dbReference>
<dbReference type="Gene3D" id="3.10.490.10">
    <property type="entry name" value="Gamma-glutamyl cyclotransferase-like"/>
    <property type="match status" value="1"/>
</dbReference>
<evidence type="ECO:0000256" key="3">
    <source>
        <dbReference type="ARBA" id="ARBA00023315"/>
    </source>
</evidence>
<sequence length="180" mass="20155">MTISGNTPKQTLIFSYGTLKQGFSNHTLMQSLISQNDAIFLGNYITDDHLPLVRGPYGVPFLLNLPGASRHRVRGELYSVSDAGLQRLDVLEGITLGHYERLPIVVRPEIGDSGDGGCRLVVDAEAYYAHRSFAEDMWIRSGKVGFESYNHDVAKGYVKRDLRPKDRSFRDQITLFCSSN</sequence>
<accession>A0AAD8NW94</accession>
<dbReference type="PANTHER" id="PTHR12510">
    <property type="entry name" value="TROPONIN C-AKIN-1 PROTEIN"/>
    <property type="match status" value="1"/>
</dbReference>
<dbReference type="InterPro" id="IPR036568">
    <property type="entry name" value="GGCT-like_sf"/>
</dbReference>
<dbReference type="GO" id="GO:0061929">
    <property type="term" value="F:gamma-glutamylaminecyclotransferase activity"/>
    <property type="evidence" value="ECO:0007669"/>
    <property type="project" value="InterPro"/>
</dbReference>
<organism evidence="7 8">
    <name type="scientific">Tagetes erecta</name>
    <name type="common">African marigold</name>
    <dbReference type="NCBI Taxonomy" id="13708"/>
    <lineage>
        <taxon>Eukaryota</taxon>
        <taxon>Viridiplantae</taxon>
        <taxon>Streptophyta</taxon>
        <taxon>Embryophyta</taxon>
        <taxon>Tracheophyta</taxon>
        <taxon>Spermatophyta</taxon>
        <taxon>Magnoliopsida</taxon>
        <taxon>eudicotyledons</taxon>
        <taxon>Gunneridae</taxon>
        <taxon>Pentapetalae</taxon>
        <taxon>asterids</taxon>
        <taxon>campanulids</taxon>
        <taxon>Asterales</taxon>
        <taxon>Asteraceae</taxon>
        <taxon>Asteroideae</taxon>
        <taxon>Heliantheae alliance</taxon>
        <taxon>Tageteae</taxon>
        <taxon>Tagetes</taxon>
    </lineage>
</organism>
<dbReference type="Proteomes" id="UP001229421">
    <property type="component" value="Unassembled WGS sequence"/>
</dbReference>
<keyword evidence="3" id="KW-0012">Acyltransferase</keyword>
<proteinExistence type="inferred from homology"/>
<dbReference type="InterPro" id="IPR009288">
    <property type="entry name" value="AIG2-like_dom"/>
</dbReference>
<gene>
    <name evidence="7" type="ORF">QVD17_13630</name>
</gene>
<evidence type="ECO:0000259" key="6">
    <source>
        <dbReference type="Pfam" id="PF06094"/>
    </source>
</evidence>
<comment type="function">
    <text evidence="1">Putative gamma-glutamylcyclotransferase.</text>
</comment>
<dbReference type="PANTHER" id="PTHR12510:SF4">
    <property type="entry name" value="GAMMA-GLUTAMYLAMINECYCLOTRANSFERASE"/>
    <property type="match status" value="1"/>
</dbReference>
<dbReference type="Pfam" id="PF06094">
    <property type="entry name" value="GGACT"/>
    <property type="match status" value="1"/>
</dbReference>
<protein>
    <recommendedName>
        <fullName evidence="5">Gamma-glutamylcyclotransferase family protein</fullName>
    </recommendedName>
</protein>
<keyword evidence="8" id="KW-1185">Reference proteome</keyword>
<evidence type="ECO:0000256" key="5">
    <source>
        <dbReference type="RuleBase" id="RU367036"/>
    </source>
</evidence>